<dbReference type="InterPro" id="IPR007863">
    <property type="entry name" value="Peptidase_M16_C"/>
</dbReference>
<gene>
    <name evidence="4" type="ORF">EHAR0213_LOCUS12625</name>
</gene>
<evidence type="ECO:0000259" key="3">
    <source>
        <dbReference type="Pfam" id="PF05193"/>
    </source>
</evidence>
<dbReference type="GO" id="GO:0005739">
    <property type="term" value="C:mitochondrion"/>
    <property type="evidence" value="ECO:0007669"/>
    <property type="project" value="TreeGrafter"/>
</dbReference>
<dbReference type="EMBL" id="HBII01030429">
    <property type="protein sequence ID" value="CAE0353709.1"/>
    <property type="molecule type" value="Transcribed_RNA"/>
</dbReference>
<comment type="similarity">
    <text evidence="2">Belongs to the peptidase M16 family.</text>
</comment>
<evidence type="ECO:0000313" key="4">
    <source>
        <dbReference type="EMBL" id="CAE0353709.1"/>
    </source>
</evidence>
<dbReference type="InterPro" id="IPR011249">
    <property type="entry name" value="Metalloenz_LuxS/M16"/>
</dbReference>
<feature type="domain" description="Peptidase M16 C-terminal" evidence="3">
    <location>
        <begin position="11"/>
        <end position="65"/>
    </location>
</feature>
<organism evidence="4">
    <name type="scientific">Euplotes harpa</name>
    <dbReference type="NCBI Taxonomy" id="151035"/>
    <lineage>
        <taxon>Eukaryota</taxon>
        <taxon>Sar</taxon>
        <taxon>Alveolata</taxon>
        <taxon>Ciliophora</taxon>
        <taxon>Intramacronucleata</taxon>
        <taxon>Spirotrichea</taxon>
        <taxon>Hypotrichia</taxon>
        <taxon>Euplotida</taxon>
        <taxon>Euplotidae</taxon>
        <taxon>Euplotes</taxon>
    </lineage>
</organism>
<protein>
    <recommendedName>
        <fullName evidence="3">Peptidase M16 C-terminal domain-containing protein</fullName>
    </recommendedName>
</protein>
<dbReference type="AlphaFoldDB" id="A0A7S3JFI2"/>
<evidence type="ECO:0000256" key="2">
    <source>
        <dbReference type="ARBA" id="ARBA00007261"/>
    </source>
</evidence>
<sequence>MSQAHSFVDRAYVTNSHFTDSGIFGLTVQGPGSHSTDLMSVVLEELNELRSGISDEELVMAKNRLKMSILSEMETRADRLEEIGRNYVAFGGELTFHQFCKRIDEVTSADINAAAEKMLASKPTILVQGSAINLVPSITDVQRQLN</sequence>
<dbReference type="GO" id="GO:0046872">
    <property type="term" value="F:metal ion binding"/>
    <property type="evidence" value="ECO:0007669"/>
    <property type="project" value="InterPro"/>
</dbReference>
<accession>A0A7S3JFI2</accession>
<dbReference type="SUPFAM" id="SSF63411">
    <property type="entry name" value="LuxS/MPP-like metallohydrolase"/>
    <property type="match status" value="1"/>
</dbReference>
<dbReference type="PANTHER" id="PTHR11851">
    <property type="entry name" value="METALLOPROTEASE"/>
    <property type="match status" value="1"/>
</dbReference>
<reference evidence="4" key="1">
    <citation type="submission" date="2021-01" db="EMBL/GenBank/DDBJ databases">
        <authorList>
            <person name="Corre E."/>
            <person name="Pelletier E."/>
            <person name="Niang G."/>
            <person name="Scheremetjew M."/>
            <person name="Finn R."/>
            <person name="Kale V."/>
            <person name="Holt S."/>
            <person name="Cochrane G."/>
            <person name="Meng A."/>
            <person name="Brown T."/>
            <person name="Cohen L."/>
        </authorList>
    </citation>
    <scope>NUCLEOTIDE SEQUENCE</scope>
    <source>
        <strain evidence="4">FSP1.4</strain>
    </source>
</reference>
<dbReference type="Gene3D" id="3.30.830.10">
    <property type="entry name" value="Metalloenzyme, LuxS/M16 peptidase-like"/>
    <property type="match status" value="1"/>
</dbReference>
<evidence type="ECO:0000256" key="1">
    <source>
        <dbReference type="ARBA" id="ARBA00002123"/>
    </source>
</evidence>
<name>A0A7S3JFI2_9SPIT</name>
<proteinExistence type="inferred from homology"/>
<dbReference type="Pfam" id="PF05193">
    <property type="entry name" value="Peptidase_M16_C"/>
    <property type="match status" value="1"/>
</dbReference>
<dbReference type="InterPro" id="IPR050361">
    <property type="entry name" value="MPP/UQCRC_Complex"/>
</dbReference>
<dbReference type="PANTHER" id="PTHR11851:SF49">
    <property type="entry name" value="MITOCHONDRIAL-PROCESSING PEPTIDASE SUBUNIT ALPHA"/>
    <property type="match status" value="1"/>
</dbReference>
<comment type="function">
    <text evidence="1">Substrate recognition and binding subunit of the essential mitochondrial processing protease (MPP), which cleaves the mitochondrial sequence off newly imported precursors proteins.</text>
</comment>